<dbReference type="Pfam" id="PF01068">
    <property type="entry name" value="DNA_ligase_A_M"/>
    <property type="match status" value="1"/>
</dbReference>
<dbReference type="InterPro" id="IPR016059">
    <property type="entry name" value="DNA_ligase_ATP-dep_CS"/>
</dbReference>
<dbReference type="Gene3D" id="3.90.920.10">
    <property type="entry name" value="DNA primase, PRIM domain"/>
    <property type="match status" value="1"/>
</dbReference>
<keyword evidence="25" id="KW-1185">Reference proteome</keyword>
<evidence type="ECO:0000259" key="23">
    <source>
        <dbReference type="PROSITE" id="PS50160"/>
    </source>
</evidence>
<keyword evidence="12" id="KW-0067">ATP-binding</keyword>
<comment type="cofactor">
    <cofactor evidence="1">
        <name>Mn(2+)</name>
        <dbReference type="ChEBI" id="CHEBI:29035"/>
    </cofactor>
</comment>
<dbReference type="GO" id="GO:0003887">
    <property type="term" value="F:DNA-directed DNA polymerase activity"/>
    <property type="evidence" value="ECO:0007669"/>
    <property type="project" value="UniProtKB-KW"/>
</dbReference>
<dbReference type="GO" id="GO:0003677">
    <property type="term" value="F:DNA binding"/>
    <property type="evidence" value="ECO:0007669"/>
    <property type="project" value="UniProtKB-KW"/>
</dbReference>
<evidence type="ECO:0000256" key="16">
    <source>
        <dbReference type="ARBA" id="ARBA00023204"/>
    </source>
</evidence>
<evidence type="ECO:0000256" key="10">
    <source>
        <dbReference type="ARBA" id="ARBA00022801"/>
    </source>
</evidence>
<dbReference type="PROSITE" id="PS00697">
    <property type="entry name" value="DNA_LIGASE_A1"/>
    <property type="match status" value="1"/>
</dbReference>
<comment type="catalytic activity">
    <reaction evidence="20">
        <text>ATP + (deoxyribonucleotide)n-3'-hydroxyl + 5'-phospho-(deoxyribonucleotide)m = (deoxyribonucleotide)n+m + AMP + diphosphate.</text>
        <dbReference type="EC" id="6.5.1.1"/>
    </reaction>
</comment>
<feature type="domain" description="ATP-dependent DNA ligase family profile" evidence="23">
    <location>
        <begin position="103"/>
        <end position="204"/>
    </location>
</feature>
<evidence type="ECO:0000256" key="7">
    <source>
        <dbReference type="ARBA" id="ARBA00022723"/>
    </source>
</evidence>
<keyword evidence="9" id="KW-0227">DNA damage</keyword>
<evidence type="ECO:0000256" key="14">
    <source>
        <dbReference type="ARBA" id="ARBA00023125"/>
    </source>
</evidence>
<keyword evidence="4" id="KW-0808">Transferase</keyword>
<keyword evidence="13" id="KW-0239">DNA-directed DNA polymerase</keyword>
<evidence type="ECO:0000313" key="24">
    <source>
        <dbReference type="EMBL" id="MRX73279.1"/>
    </source>
</evidence>
<dbReference type="CDD" id="cd07906">
    <property type="entry name" value="Adenylation_DNA_ligase_LigD_LigC"/>
    <property type="match status" value="1"/>
</dbReference>
<keyword evidence="17" id="KW-0464">Manganese</keyword>
<keyword evidence="16" id="KW-0234">DNA repair</keyword>
<evidence type="ECO:0000256" key="6">
    <source>
        <dbReference type="ARBA" id="ARBA00022722"/>
    </source>
</evidence>
<dbReference type="GO" id="GO:0046872">
    <property type="term" value="F:metal ion binding"/>
    <property type="evidence" value="ECO:0007669"/>
    <property type="project" value="UniProtKB-KW"/>
</dbReference>
<keyword evidence="5" id="KW-0548">Nucleotidyltransferase</keyword>
<comment type="caution">
    <text evidence="24">The sequence shown here is derived from an EMBL/GenBank/DDBJ whole genome shotgun (WGS) entry which is preliminary data.</text>
</comment>
<reference evidence="24 25" key="1">
    <citation type="submission" date="2019-11" db="EMBL/GenBank/DDBJ databases">
        <title>Bacillus lacus genome.</title>
        <authorList>
            <person name="Allen C.J."/>
            <person name="Newman J.D."/>
        </authorList>
    </citation>
    <scope>NUCLEOTIDE SEQUENCE [LARGE SCALE GENOMIC DNA]</scope>
    <source>
        <strain evidence="24 25">KCTC 33946</strain>
    </source>
</reference>
<evidence type="ECO:0000256" key="1">
    <source>
        <dbReference type="ARBA" id="ARBA00001936"/>
    </source>
</evidence>
<sequence>MLPTLAAEAPAGENWVYEVKYDGFRAMLHVSNSNILLESRNQKELNSSFPEVVSFIEEQLSELLPYTPFTLDGEIVFLTSPVSTDFEAVQVRGRMKTPSKIQEEAQQHPCAFLAFDLLEINGITQTSIPFADRKRKLKELFKGANLKMEPLPASSKLLQFVPYHKTLEEAWQPVYDHSGEGIVAKHLGSTWDAGIRTKGWLKVKNYCKSTFFLTGYDQQNNYFHASVLKDGAVMGVGSFSHGISPEERHALVSIVKEHAVTEGKGFYSISPAICVELQFLQLYKGQLREPSFLSFQFQKNWEECTWEQLQIDMAPIHKNIQFTHPDKPLWQNPTVTKEAFIAYLMQIAPAMLPFLKDRHLTVIRFPHGTLGEAFYQKNIPDYAPDYISASLYEGISYIICNDLSTLVWLGNQLAIEFHIPFQTARTRNPVEIVFDLDPPSREHFQLAVKAALEMKTIFDQFNIKSYPKLSGNKGLQVHIPLTPDSLSYDQTRLFTEFIAEFLVAKHPNDFTVERLKKNRGDRLYIDYIQHAEGKTIICPYSLRGKEKPFTAAPLFWEDVNSSLTVEDYTMNAVLKRNAVRGCPFKDYFQTPQDSVIRELLSLIEKSKPKKKSAAS</sequence>
<evidence type="ECO:0000256" key="8">
    <source>
        <dbReference type="ARBA" id="ARBA00022741"/>
    </source>
</evidence>
<organism evidence="24 25">
    <name type="scientific">Metabacillus lacus</name>
    <dbReference type="NCBI Taxonomy" id="1983721"/>
    <lineage>
        <taxon>Bacteria</taxon>
        <taxon>Bacillati</taxon>
        <taxon>Bacillota</taxon>
        <taxon>Bacilli</taxon>
        <taxon>Bacillales</taxon>
        <taxon>Bacillaceae</taxon>
        <taxon>Metabacillus</taxon>
    </lineage>
</organism>
<evidence type="ECO:0000256" key="22">
    <source>
        <dbReference type="ARBA" id="ARBA00049990"/>
    </source>
</evidence>
<name>A0A7X2M0U9_9BACI</name>
<dbReference type="GO" id="GO:0006310">
    <property type="term" value="P:DNA recombination"/>
    <property type="evidence" value="ECO:0007669"/>
    <property type="project" value="UniProtKB-KW"/>
</dbReference>
<protein>
    <recommendedName>
        <fullName evidence="2">DNA ligase (ATP)</fullName>
        <ecNumber evidence="2">6.5.1.1</ecNumber>
    </recommendedName>
    <alternativeName>
        <fullName evidence="19">NHEJ DNA polymerase</fullName>
    </alternativeName>
</protein>
<evidence type="ECO:0000256" key="17">
    <source>
        <dbReference type="ARBA" id="ARBA00023211"/>
    </source>
</evidence>
<gene>
    <name evidence="24" type="ORF">GJU40_14115</name>
</gene>
<dbReference type="PANTHER" id="PTHR42705:SF2">
    <property type="entry name" value="BIFUNCTIONAL NON-HOMOLOGOUS END JOINING PROTEIN LIGD"/>
    <property type="match status" value="1"/>
</dbReference>
<evidence type="ECO:0000256" key="4">
    <source>
        <dbReference type="ARBA" id="ARBA00022679"/>
    </source>
</evidence>
<dbReference type="InterPro" id="IPR052171">
    <property type="entry name" value="NHEJ_LigD"/>
</dbReference>
<evidence type="ECO:0000256" key="11">
    <source>
        <dbReference type="ARBA" id="ARBA00022839"/>
    </source>
</evidence>
<keyword evidence="15" id="KW-0233">DNA recombination</keyword>
<evidence type="ECO:0000256" key="3">
    <source>
        <dbReference type="ARBA" id="ARBA00022598"/>
    </source>
</evidence>
<dbReference type="InterPro" id="IPR012310">
    <property type="entry name" value="DNA_ligase_ATP-dep_cent"/>
</dbReference>
<proteinExistence type="inferred from homology"/>
<dbReference type="SUPFAM" id="SSF56091">
    <property type="entry name" value="DNA ligase/mRNA capping enzyme, catalytic domain"/>
    <property type="match status" value="1"/>
</dbReference>
<dbReference type="EC" id="6.5.1.1" evidence="2"/>
<dbReference type="GO" id="GO:0004527">
    <property type="term" value="F:exonuclease activity"/>
    <property type="evidence" value="ECO:0007669"/>
    <property type="project" value="UniProtKB-KW"/>
</dbReference>
<comment type="similarity">
    <text evidence="22">In the N-terminal section; belongs to the LigD polymerase family.</text>
</comment>
<evidence type="ECO:0000256" key="21">
    <source>
        <dbReference type="ARBA" id="ARBA00049981"/>
    </source>
</evidence>
<keyword evidence="11" id="KW-0269">Exonuclease</keyword>
<dbReference type="NCBIfam" id="NF007211">
    <property type="entry name" value="PRK09633.1"/>
    <property type="match status" value="1"/>
</dbReference>
<evidence type="ECO:0000256" key="15">
    <source>
        <dbReference type="ARBA" id="ARBA00023172"/>
    </source>
</evidence>
<dbReference type="InterPro" id="IPR014146">
    <property type="entry name" value="LigD_ligase_dom"/>
</dbReference>
<dbReference type="PANTHER" id="PTHR42705">
    <property type="entry name" value="BIFUNCTIONAL NON-HOMOLOGOUS END JOINING PROTEIN LIGD"/>
    <property type="match status" value="1"/>
</dbReference>
<evidence type="ECO:0000256" key="5">
    <source>
        <dbReference type="ARBA" id="ARBA00022695"/>
    </source>
</evidence>
<dbReference type="GO" id="GO:0006281">
    <property type="term" value="P:DNA repair"/>
    <property type="evidence" value="ECO:0007669"/>
    <property type="project" value="UniProtKB-KW"/>
</dbReference>
<dbReference type="NCBIfam" id="TIGR02778">
    <property type="entry name" value="ligD_pol"/>
    <property type="match status" value="1"/>
</dbReference>
<dbReference type="Gene3D" id="3.30.470.30">
    <property type="entry name" value="DNA ligase/mRNA capping enzyme"/>
    <property type="match status" value="1"/>
</dbReference>
<keyword evidence="7" id="KW-0479">Metal-binding</keyword>
<dbReference type="AlphaFoldDB" id="A0A7X2M0U9"/>
<dbReference type="EMBL" id="WKKI01000031">
    <property type="protein sequence ID" value="MRX73279.1"/>
    <property type="molecule type" value="Genomic_DNA"/>
</dbReference>
<keyword evidence="10" id="KW-0378">Hydrolase</keyword>
<keyword evidence="18" id="KW-0511">Multifunctional enzyme</keyword>
<dbReference type="InterPro" id="IPR014145">
    <property type="entry name" value="LigD_pol_dom"/>
</dbReference>
<evidence type="ECO:0000256" key="20">
    <source>
        <dbReference type="ARBA" id="ARBA00034003"/>
    </source>
</evidence>
<evidence type="ECO:0000313" key="25">
    <source>
        <dbReference type="Proteomes" id="UP000448867"/>
    </source>
</evidence>
<dbReference type="OrthoDB" id="9802472at2"/>
<dbReference type="RefSeq" id="WP_154308783.1">
    <property type="nucleotide sequence ID" value="NZ_WKKI01000031.1"/>
</dbReference>
<dbReference type="Proteomes" id="UP000448867">
    <property type="component" value="Unassembled WGS sequence"/>
</dbReference>
<comment type="similarity">
    <text evidence="21">In the C-terminal section; belongs to the ATP-dependent DNA ligase family.</text>
</comment>
<evidence type="ECO:0000256" key="2">
    <source>
        <dbReference type="ARBA" id="ARBA00012727"/>
    </source>
</evidence>
<keyword evidence="3 24" id="KW-0436">Ligase</keyword>
<evidence type="ECO:0000256" key="12">
    <source>
        <dbReference type="ARBA" id="ARBA00022840"/>
    </source>
</evidence>
<keyword evidence="6" id="KW-0540">Nuclease</keyword>
<dbReference type="GO" id="GO:0005524">
    <property type="term" value="F:ATP binding"/>
    <property type="evidence" value="ECO:0007669"/>
    <property type="project" value="UniProtKB-KW"/>
</dbReference>
<dbReference type="InterPro" id="IPR014143">
    <property type="entry name" value="NHEJ_ligase_prk"/>
</dbReference>
<dbReference type="NCBIfam" id="TIGR02779">
    <property type="entry name" value="NHEJ_ligase_lig"/>
    <property type="match status" value="1"/>
</dbReference>
<keyword evidence="14" id="KW-0238">DNA-binding</keyword>
<dbReference type="NCBIfam" id="TIGR02776">
    <property type="entry name" value="NHEJ_ligase_prk"/>
    <property type="match status" value="1"/>
</dbReference>
<dbReference type="Pfam" id="PF21686">
    <property type="entry name" value="LigD_Prim-Pol"/>
    <property type="match status" value="1"/>
</dbReference>
<evidence type="ECO:0000256" key="9">
    <source>
        <dbReference type="ARBA" id="ARBA00022763"/>
    </source>
</evidence>
<evidence type="ECO:0000256" key="19">
    <source>
        <dbReference type="ARBA" id="ARBA00029943"/>
    </source>
</evidence>
<keyword evidence="8" id="KW-0547">Nucleotide-binding</keyword>
<accession>A0A7X2M0U9</accession>
<dbReference type="GO" id="GO:0003910">
    <property type="term" value="F:DNA ligase (ATP) activity"/>
    <property type="evidence" value="ECO:0007669"/>
    <property type="project" value="UniProtKB-EC"/>
</dbReference>
<evidence type="ECO:0000256" key="13">
    <source>
        <dbReference type="ARBA" id="ARBA00022932"/>
    </source>
</evidence>
<evidence type="ECO:0000256" key="18">
    <source>
        <dbReference type="ARBA" id="ARBA00023268"/>
    </source>
</evidence>
<dbReference type="PROSITE" id="PS50160">
    <property type="entry name" value="DNA_LIGASE_A3"/>
    <property type="match status" value="1"/>
</dbReference>